<protein>
    <submittedName>
        <fullName evidence="1">NAD(P)-binding protein</fullName>
    </submittedName>
</protein>
<keyword evidence="2" id="KW-1185">Reference proteome</keyword>
<name>A0ACB8U3G4_9APHY</name>
<gene>
    <name evidence="1" type="ORF">BDY19DRAFT_149198</name>
</gene>
<evidence type="ECO:0000313" key="1">
    <source>
        <dbReference type="EMBL" id="KAI0088815.1"/>
    </source>
</evidence>
<organism evidence="1 2">
    <name type="scientific">Irpex rosettiformis</name>
    <dbReference type="NCBI Taxonomy" id="378272"/>
    <lineage>
        <taxon>Eukaryota</taxon>
        <taxon>Fungi</taxon>
        <taxon>Dikarya</taxon>
        <taxon>Basidiomycota</taxon>
        <taxon>Agaricomycotina</taxon>
        <taxon>Agaricomycetes</taxon>
        <taxon>Polyporales</taxon>
        <taxon>Irpicaceae</taxon>
        <taxon>Irpex</taxon>
    </lineage>
</organism>
<comment type="caution">
    <text evidence="1">The sequence shown here is derived from an EMBL/GenBank/DDBJ whole genome shotgun (WGS) entry which is preliminary data.</text>
</comment>
<dbReference type="EMBL" id="MU274912">
    <property type="protein sequence ID" value="KAI0088815.1"/>
    <property type="molecule type" value="Genomic_DNA"/>
</dbReference>
<proteinExistence type="predicted"/>
<reference evidence="1" key="1">
    <citation type="journal article" date="2021" name="Environ. Microbiol.">
        <title>Gene family expansions and transcriptome signatures uncover fungal adaptations to wood decay.</title>
        <authorList>
            <person name="Hage H."/>
            <person name="Miyauchi S."/>
            <person name="Viragh M."/>
            <person name="Drula E."/>
            <person name="Min B."/>
            <person name="Chaduli D."/>
            <person name="Navarro D."/>
            <person name="Favel A."/>
            <person name="Norest M."/>
            <person name="Lesage-Meessen L."/>
            <person name="Balint B."/>
            <person name="Merenyi Z."/>
            <person name="de Eugenio L."/>
            <person name="Morin E."/>
            <person name="Martinez A.T."/>
            <person name="Baldrian P."/>
            <person name="Stursova M."/>
            <person name="Martinez M.J."/>
            <person name="Novotny C."/>
            <person name="Magnuson J.K."/>
            <person name="Spatafora J.W."/>
            <person name="Maurice S."/>
            <person name="Pangilinan J."/>
            <person name="Andreopoulos W."/>
            <person name="LaButti K."/>
            <person name="Hundley H."/>
            <person name="Na H."/>
            <person name="Kuo A."/>
            <person name="Barry K."/>
            <person name="Lipzen A."/>
            <person name="Henrissat B."/>
            <person name="Riley R."/>
            <person name="Ahrendt S."/>
            <person name="Nagy L.G."/>
            <person name="Grigoriev I.V."/>
            <person name="Martin F."/>
            <person name="Rosso M.N."/>
        </authorList>
    </citation>
    <scope>NUCLEOTIDE SEQUENCE</scope>
    <source>
        <strain evidence="1">CBS 384.51</strain>
    </source>
</reference>
<evidence type="ECO:0000313" key="2">
    <source>
        <dbReference type="Proteomes" id="UP001055072"/>
    </source>
</evidence>
<sequence length="319" mass="35474">MTISQTIRTIGQIFAQSFPPTSKFSAEDIPDLTGRVCIVTGGYTGIGKETVKALLKKNATVYIAGRSKSKAESAVEELRTSTGKKPVFLELDLANLASIRRSAEEFLGKEQELHILFNNAGVLSCPIEQTTADGYDLQFGTNVLGHWYFTELLMPALLRGKETSPDKHARVITTSSIASYFSIIQWNTLKDGPARRKMLSGQLYAQSKFGNVVVAREVARRYGDQGIISISVNPGNIKTELYRHVWKIQHIILDFITLQPTPLGALTQLYAGTMPEALQHNGEFFIPWARFGKARAEAYDVELGKKLWEWLEGTVKGFK</sequence>
<dbReference type="Proteomes" id="UP001055072">
    <property type="component" value="Unassembled WGS sequence"/>
</dbReference>
<accession>A0ACB8U3G4</accession>